<dbReference type="RefSeq" id="WP_377713252.1">
    <property type="nucleotide sequence ID" value="NZ_JBHTJM010000003.1"/>
</dbReference>
<accession>A0ABW3HZP1</accession>
<keyword evidence="2" id="KW-1185">Reference proteome</keyword>
<organism evidence="1 2">
    <name type="scientific">Pseudofulvibacter geojedonensis</name>
    <dbReference type="NCBI Taxonomy" id="1123758"/>
    <lineage>
        <taxon>Bacteria</taxon>
        <taxon>Pseudomonadati</taxon>
        <taxon>Bacteroidota</taxon>
        <taxon>Flavobacteriia</taxon>
        <taxon>Flavobacteriales</taxon>
        <taxon>Flavobacteriaceae</taxon>
        <taxon>Pseudofulvibacter</taxon>
    </lineage>
</organism>
<name>A0ABW3HZP1_9FLAO</name>
<dbReference type="EMBL" id="JBHTJM010000003">
    <property type="protein sequence ID" value="MFD0962993.1"/>
    <property type="molecule type" value="Genomic_DNA"/>
</dbReference>
<protein>
    <submittedName>
        <fullName evidence="1">Uncharacterized protein</fullName>
    </submittedName>
</protein>
<reference evidence="2" key="1">
    <citation type="journal article" date="2019" name="Int. J. Syst. Evol. Microbiol.">
        <title>The Global Catalogue of Microorganisms (GCM) 10K type strain sequencing project: providing services to taxonomists for standard genome sequencing and annotation.</title>
        <authorList>
            <consortium name="The Broad Institute Genomics Platform"/>
            <consortium name="The Broad Institute Genome Sequencing Center for Infectious Disease"/>
            <person name="Wu L."/>
            <person name="Ma J."/>
        </authorList>
    </citation>
    <scope>NUCLEOTIDE SEQUENCE [LARGE SCALE GENOMIC DNA]</scope>
    <source>
        <strain evidence="2">CCUG 62114</strain>
    </source>
</reference>
<gene>
    <name evidence="1" type="ORF">ACFQ1O_03130</name>
</gene>
<evidence type="ECO:0000313" key="2">
    <source>
        <dbReference type="Proteomes" id="UP001596997"/>
    </source>
</evidence>
<evidence type="ECO:0000313" key="1">
    <source>
        <dbReference type="EMBL" id="MFD0962993.1"/>
    </source>
</evidence>
<comment type="caution">
    <text evidence="1">The sequence shown here is derived from an EMBL/GenBank/DDBJ whole genome shotgun (WGS) entry which is preliminary data.</text>
</comment>
<dbReference type="Proteomes" id="UP001596997">
    <property type="component" value="Unassembled WGS sequence"/>
</dbReference>
<proteinExistence type="predicted"/>
<sequence>MKSLFSILFIITMLTSPVLEKLSCVYETETTELTDIDSDSEVEEENIELESKILDVTFSIIHIGSQKIVVFDFLHIQNFINNHSREINTPPPELT</sequence>